<dbReference type="Proteomes" id="UP000249748">
    <property type="component" value="Unassembled WGS sequence"/>
</dbReference>
<evidence type="ECO:0000313" key="1">
    <source>
        <dbReference type="EMBL" id="RAK85185.1"/>
    </source>
</evidence>
<reference evidence="1" key="1">
    <citation type="submission" date="2018-02" db="EMBL/GenBank/DDBJ databases">
        <title>The genomes of Aspergillus section Nigri reveals drivers in fungal speciation.</title>
        <authorList>
            <consortium name="DOE Joint Genome Institute"/>
            <person name="Vesth T.C."/>
            <person name="Nybo J."/>
            <person name="Theobald S."/>
            <person name="Brandl J."/>
            <person name="Frisvad J.C."/>
            <person name="Nielsen K.F."/>
            <person name="Lyhne E.K."/>
            <person name="Kogle M.E."/>
            <person name="Kuo A."/>
            <person name="Riley R."/>
            <person name="Clum A."/>
            <person name="Nolan M."/>
            <person name="Lipzen A."/>
            <person name="Salamov A."/>
            <person name="Henrissat B."/>
            <person name="Wiebenga A."/>
            <person name="De vries R.P."/>
            <person name="Grigoriev I.V."/>
            <person name="Mortensen U.H."/>
            <person name="Andersen M.R."/>
            <person name="Baker S.E."/>
        </authorList>
    </citation>
    <scope>NUCLEOTIDE SEQUENCE</scope>
    <source>
        <strain evidence="1">CBS 115574</strain>
    </source>
</reference>
<name>A0ACD1I551_9EURO</name>
<proteinExistence type="predicted"/>
<sequence length="537" mass="60371">MKILLWALVALPISTALVFPFHHNPLPEDDNSITIADENIDSDLINGITTTLATALDHLTTDIYPTIVNNYLNYNPSDSPHLYAQHVSDLAPPFRHPTPPPYLRHPASNKTLYDLILSNPDTSILAHFIRNDHHLTTLLNSTTSNNLTFFAPTNEAIRKLHHHHHHHHHDHDHNTNNYKETHARIHHILTYHTVKGSYPIDKLFQSPTVPTYIHTEHSTLPQRITVRPITTRDLMLNFHSRIISLDKHASNGILYHIDSVLMPPPSILTLLNSLPSEFSTFTLALYRTGLDRVLTINSDTNTNTITSRSRSKNLNKALYVQSNDQTKPPPPPPTSPSQTQDKETKGGSGLTLLLPPNPSFVATFTPEALTFLFSPEGREYLSAIIKYHIVVGETLYSDQLYTKHGDISPLSSTDKSMFYIEMESLLHRYHLHSHIDDDDDDDDEGKAERLFIDAKRHHGAYSYLRINGYQGVLKAGELLTAEGSMFVLSGGRVLVPPKRGNGEEYVVEGRERGDDGDGYMMGVEVRERVGSWLGHGG</sequence>
<gene>
    <name evidence="1" type="ORF">BO79DRAFT_273618</name>
</gene>
<evidence type="ECO:0000313" key="2">
    <source>
        <dbReference type="Proteomes" id="UP000249748"/>
    </source>
</evidence>
<keyword evidence="2" id="KW-1185">Reference proteome</keyword>
<dbReference type="EMBL" id="KZ824567">
    <property type="protein sequence ID" value="RAK85185.1"/>
    <property type="molecule type" value="Genomic_DNA"/>
</dbReference>
<protein>
    <submittedName>
        <fullName evidence="1">Uncharacterized protein</fullName>
    </submittedName>
</protein>
<accession>A0ACD1I551</accession>
<organism evidence="1 2">
    <name type="scientific">Aspergillus costaricaensis CBS 115574</name>
    <dbReference type="NCBI Taxonomy" id="1448317"/>
    <lineage>
        <taxon>Eukaryota</taxon>
        <taxon>Fungi</taxon>
        <taxon>Dikarya</taxon>
        <taxon>Ascomycota</taxon>
        <taxon>Pezizomycotina</taxon>
        <taxon>Eurotiomycetes</taxon>
        <taxon>Eurotiomycetidae</taxon>
        <taxon>Eurotiales</taxon>
        <taxon>Aspergillaceae</taxon>
        <taxon>Aspergillus</taxon>
        <taxon>Aspergillus subgen. Circumdati</taxon>
    </lineage>
</organism>